<comment type="caution">
    <text evidence="2">The sequence shown here is derived from an EMBL/GenBank/DDBJ whole genome shotgun (WGS) entry which is preliminary data.</text>
</comment>
<dbReference type="RefSeq" id="WP_152552997.1">
    <property type="nucleotide sequence ID" value="NZ_JMQM01000001.1"/>
</dbReference>
<organism evidence="2 3">
    <name type="scientific">Nitratireductor basaltis</name>
    <dbReference type="NCBI Taxonomy" id="472175"/>
    <lineage>
        <taxon>Bacteria</taxon>
        <taxon>Pseudomonadati</taxon>
        <taxon>Pseudomonadota</taxon>
        <taxon>Alphaproteobacteria</taxon>
        <taxon>Hyphomicrobiales</taxon>
        <taxon>Phyllobacteriaceae</taxon>
        <taxon>Nitratireductor</taxon>
    </lineage>
</organism>
<evidence type="ECO:0000313" key="2">
    <source>
        <dbReference type="EMBL" id="KFB11121.1"/>
    </source>
</evidence>
<dbReference type="PROSITE" id="PS51257">
    <property type="entry name" value="PROKAR_LIPOPROTEIN"/>
    <property type="match status" value="1"/>
</dbReference>
<name>A0A084UDT5_9HYPH</name>
<evidence type="ECO:0008006" key="4">
    <source>
        <dbReference type="Google" id="ProtNLM"/>
    </source>
</evidence>
<dbReference type="Proteomes" id="UP000053675">
    <property type="component" value="Unassembled WGS sequence"/>
</dbReference>
<protein>
    <recommendedName>
        <fullName evidence="4">Lipoprotein</fullName>
    </recommendedName>
</protein>
<dbReference type="EMBL" id="JMQM01000001">
    <property type="protein sequence ID" value="KFB11121.1"/>
    <property type="molecule type" value="Genomic_DNA"/>
</dbReference>
<evidence type="ECO:0000313" key="3">
    <source>
        <dbReference type="Proteomes" id="UP000053675"/>
    </source>
</evidence>
<sequence>MRLQVLGILSTLSLAGCADPDVEFTPIAQKSSVPHARGSDAAVGAAHPSRSAATKNSFPISRASDAANVPHYDKLIADRPTANGAQIYRDNTTGELPEWATGSQSDSHGIGGSISW</sequence>
<dbReference type="AlphaFoldDB" id="A0A084UDT5"/>
<proteinExistence type="predicted"/>
<feature type="region of interest" description="Disordered" evidence="1">
    <location>
        <begin position="91"/>
        <end position="116"/>
    </location>
</feature>
<keyword evidence="3" id="KW-1185">Reference proteome</keyword>
<feature type="region of interest" description="Disordered" evidence="1">
    <location>
        <begin position="29"/>
        <end position="60"/>
    </location>
</feature>
<evidence type="ECO:0000256" key="1">
    <source>
        <dbReference type="SAM" id="MobiDB-lite"/>
    </source>
</evidence>
<dbReference type="STRING" id="472175.EL18_02165"/>
<reference evidence="2 3" key="1">
    <citation type="submission" date="2014-05" db="EMBL/GenBank/DDBJ databases">
        <title>Draft Genome Sequence of Nitratireductor basaltis Strain UMTGB225, A Marine Bacterium Isolated from Green Barrel Tunicate.</title>
        <authorList>
            <person name="Gan H.Y."/>
        </authorList>
    </citation>
    <scope>NUCLEOTIDE SEQUENCE [LARGE SCALE GENOMIC DNA]</scope>
    <source>
        <strain evidence="2 3">UMTGB225</strain>
    </source>
</reference>
<accession>A0A084UDT5</accession>
<gene>
    <name evidence="2" type="ORF">EL18_02165</name>
</gene>
<dbReference type="PATRIC" id="fig|472175.3.peg.2155"/>